<dbReference type="InterPro" id="IPR010865">
    <property type="entry name" value="DUF1499"/>
</dbReference>
<proteinExistence type="predicted"/>
<gene>
    <name evidence="1" type="ORF">ACFSQZ_09185</name>
</gene>
<accession>A0ABW5E2J7</accession>
<dbReference type="Proteomes" id="UP001597297">
    <property type="component" value="Unassembled WGS sequence"/>
</dbReference>
<name>A0ABW5E2J7_9BACT</name>
<dbReference type="RefSeq" id="WP_377094585.1">
    <property type="nucleotide sequence ID" value="NZ_JBHSJM010000001.1"/>
</dbReference>
<dbReference type="EMBL" id="JBHUJC010000026">
    <property type="protein sequence ID" value="MFD2276639.1"/>
    <property type="molecule type" value="Genomic_DNA"/>
</dbReference>
<reference evidence="2" key="1">
    <citation type="journal article" date="2019" name="Int. J. Syst. Evol. Microbiol.">
        <title>The Global Catalogue of Microorganisms (GCM) 10K type strain sequencing project: providing services to taxonomists for standard genome sequencing and annotation.</title>
        <authorList>
            <consortium name="The Broad Institute Genomics Platform"/>
            <consortium name="The Broad Institute Genome Sequencing Center for Infectious Disease"/>
            <person name="Wu L."/>
            <person name="Ma J."/>
        </authorList>
    </citation>
    <scope>NUCLEOTIDE SEQUENCE [LARGE SCALE GENOMIC DNA]</scope>
    <source>
        <strain evidence="2">JCM 16545</strain>
    </source>
</reference>
<protein>
    <submittedName>
        <fullName evidence="1">DUF1499 domain-containing protein</fullName>
    </submittedName>
</protein>
<dbReference type="PANTHER" id="PTHR34801">
    <property type="entry name" value="EXPRESSED PROTEIN"/>
    <property type="match status" value="1"/>
</dbReference>
<sequence>MSSILELLAVATGGGVLSLKLLAVWSHTRNAARGIIDGKLAPNNPSPNSVCSEGETANITPLEVKEHDAWENLQDAIESLSGRFMSIQQDYLHAVFKTALWGFEEDLEARFDRDANVIHLRSASRVGYSDMGTNRKRVETLKRLLE</sequence>
<evidence type="ECO:0000313" key="2">
    <source>
        <dbReference type="Proteomes" id="UP001597297"/>
    </source>
</evidence>
<comment type="caution">
    <text evidence="1">The sequence shown here is derived from an EMBL/GenBank/DDBJ whole genome shotgun (WGS) entry which is preliminary data.</text>
</comment>
<organism evidence="1 2">
    <name type="scientific">Rubritalea spongiae</name>
    <dbReference type="NCBI Taxonomy" id="430797"/>
    <lineage>
        <taxon>Bacteria</taxon>
        <taxon>Pseudomonadati</taxon>
        <taxon>Verrucomicrobiota</taxon>
        <taxon>Verrucomicrobiia</taxon>
        <taxon>Verrucomicrobiales</taxon>
        <taxon>Rubritaleaceae</taxon>
        <taxon>Rubritalea</taxon>
    </lineage>
</organism>
<dbReference type="PANTHER" id="PTHR34801:SF6">
    <property type="entry name" value="SLL1620 PROTEIN"/>
    <property type="match status" value="1"/>
</dbReference>
<dbReference type="Pfam" id="PF07386">
    <property type="entry name" value="DUF1499"/>
    <property type="match status" value="1"/>
</dbReference>
<evidence type="ECO:0000313" key="1">
    <source>
        <dbReference type="EMBL" id="MFD2276639.1"/>
    </source>
</evidence>
<keyword evidence="2" id="KW-1185">Reference proteome</keyword>